<reference evidence="6" key="1">
    <citation type="submission" date="2016-10" db="EMBL/GenBank/DDBJ databases">
        <authorList>
            <person name="Varghese N."/>
            <person name="Submissions S."/>
        </authorList>
    </citation>
    <scope>NUCLEOTIDE SEQUENCE [LARGE SCALE GENOMIC DNA]</scope>
    <source>
        <strain evidence="6">DSM 46838</strain>
    </source>
</reference>
<dbReference type="PANTHER" id="PTHR30349">
    <property type="entry name" value="PHAGE INTEGRASE-RELATED"/>
    <property type="match status" value="1"/>
</dbReference>
<comment type="similarity">
    <text evidence="1">Belongs to the 'phage' integrase family.</text>
</comment>
<dbReference type="PANTHER" id="PTHR30349:SF64">
    <property type="entry name" value="PROPHAGE INTEGRASE INTD-RELATED"/>
    <property type="match status" value="1"/>
</dbReference>
<proteinExistence type="inferred from homology"/>
<name>A0A1I2IC88_9ACTN</name>
<evidence type="ECO:0000256" key="3">
    <source>
        <dbReference type="ARBA" id="ARBA00023172"/>
    </source>
</evidence>
<dbReference type="STRING" id="1798228.SAMN05216574_112160"/>
<dbReference type="Proteomes" id="UP000198589">
    <property type="component" value="Unassembled WGS sequence"/>
</dbReference>
<gene>
    <name evidence="5" type="ORF">SAMN05216574_112160</name>
</gene>
<dbReference type="InterPro" id="IPR013762">
    <property type="entry name" value="Integrase-like_cat_sf"/>
</dbReference>
<keyword evidence="6" id="KW-1185">Reference proteome</keyword>
<organism evidence="5 6">
    <name type="scientific">Blastococcus tunisiensis</name>
    <dbReference type="NCBI Taxonomy" id="1798228"/>
    <lineage>
        <taxon>Bacteria</taxon>
        <taxon>Bacillati</taxon>
        <taxon>Actinomycetota</taxon>
        <taxon>Actinomycetes</taxon>
        <taxon>Geodermatophilales</taxon>
        <taxon>Geodermatophilaceae</taxon>
        <taxon>Blastococcus</taxon>
    </lineage>
</organism>
<dbReference type="InterPro" id="IPR011010">
    <property type="entry name" value="DNA_brk_join_enz"/>
</dbReference>
<evidence type="ECO:0000313" key="5">
    <source>
        <dbReference type="EMBL" id="SFF38727.1"/>
    </source>
</evidence>
<dbReference type="GO" id="GO:0015074">
    <property type="term" value="P:DNA integration"/>
    <property type="evidence" value="ECO:0007669"/>
    <property type="project" value="InterPro"/>
</dbReference>
<dbReference type="InterPro" id="IPR002104">
    <property type="entry name" value="Integrase_catalytic"/>
</dbReference>
<dbReference type="InterPro" id="IPR010998">
    <property type="entry name" value="Integrase_recombinase_N"/>
</dbReference>
<accession>A0A1I2IC88</accession>
<dbReference type="GO" id="GO:0006310">
    <property type="term" value="P:DNA recombination"/>
    <property type="evidence" value="ECO:0007669"/>
    <property type="project" value="UniProtKB-KW"/>
</dbReference>
<dbReference type="SUPFAM" id="SSF56349">
    <property type="entry name" value="DNA breaking-rejoining enzymes"/>
    <property type="match status" value="1"/>
</dbReference>
<keyword evidence="2" id="KW-0238">DNA-binding</keyword>
<feature type="domain" description="Tyr recombinase" evidence="4">
    <location>
        <begin position="173"/>
        <end position="365"/>
    </location>
</feature>
<evidence type="ECO:0000256" key="2">
    <source>
        <dbReference type="ARBA" id="ARBA00023125"/>
    </source>
</evidence>
<dbReference type="OrthoDB" id="1822491at2"/>
<dbReference type="CDD" id="cd01189">
    <property type="entry name" value="INT_ICEBs1_C_like"/>
    <property type="match status" value="1"/>
</dbReference>
<protein>
    <submittedName>
        <fullName evidence="5">Site-specific recombinase XerD</fullName>
    </submittedName>
</protein>
<dbReference type="Pfam" id="PF00589">
    <property type="entry name" value="Phage_integrase"/>
    <property type="match status" value="1"/>
</dbReference>
<keyword evidence="3" id="KW-0233">DNA recombination</keyword>
<dbReference type="PROSITE" id="PS51898">
    <property type="entry name" value="TYR_RECOMBINASE"/>
    <property type="match status" value="1"/>
</dbReference>
<evidence type="ECO:0000313" key="6">
    <source>
        <dbReference type="Proteomes" id="UP000198589"/>
    </source>
</evidence>
<evidence type="ECO:0000256" key="1">
    <source>
        <dbReference type="ARBA" id="ARBA00008857"/>
    </source>
</evidence>
<dbReference type="EMBL" id="FOND01000012">
    <property type="protein sequence ID" value="SFF38727.1"/>
    <property type="molecule type" value="Genomic_DNA"/>
</dbReference>
<dbReference type="GO" id="GO:0003677">
    <property type="term" value="F:DNA binding"/>
    <property type="evidence" value="ECO:0007669"/>
    <property type="project" value="UniProtKB-KW"/>
</dbReference>
<dbReference type="Gene3D" id="1.10.150.130">
    <property type="match status" value="1"/>
</dbReference>
<sequence>MASIQDRWRRKDPATGRLVPTGLDGKGLRYRPQFRDPSGRQIMKGFALKRDAQRWLTEQTAHIVRGTYVDPGAGRTTFAEFYADWSSRQVWAPGTVLAMNLAAGSVPFADLPLRSLRRSHVEGWVKAMVNRGLAPGTVHTRVNNVRAVLRGAVADRLMASDPSVGVALPRRRRAAAAMTLPTAAQVGDVLQAADDAFRPFVALCAFAGLRLGEAAAVQVEDIDFLRRTLTVTRQVQRGGAGRVEVRPPKYGSERVVFLAPGLVDILAAHVAAFCPGGGWLFTGEAGQPPHQNTVGYRWRTTTAAAGIAGLRLHDLRHFYASGLIAAGCDVVTVQRALGHASATTTLNTYSHLWPSAEDRTRTAAQALLADSCGLSVDSEGSTSR</sequence>
<dbReference type="AlphaFoldDB" id="A0A1I2IC88"/>
<evidence type="ECO:0000259" key="4">
    <source>
        <dbReference type="PROSITE" id="PS51898"/>
    </source>
</evidence>
<dbReference type="InterPro" id="IPR050090">
    <property type="entry name" value="Tyrosine_recombinase_XerCD"/>
</dbReference>
<dbReference type="Gene3D" id="1.10.443.10">
    <property type="entry name" value="Intergrase catalytic core"/>
    <property type="match status" value="1"/>
</dbReference>
<dbReference type="RefSeq" id="WP_092200919.1">
    <property type="nucleotide sequence ID" value="NZ_FOND01000012.1"/>
</dbReference>